<gene>
    <name evidence="8" type="ORF">O9G_000218</name>
</gene>
<sequence length="99" mass="11656">MHYQGIEKEPFEIQETGWGEFDINIKIYPLDPTEKPVSLTLPLKLFPGDDTITLPDSTILNEREEDEIQNIRLVMSEVEKEIKILERKKEELQSELRML</sequence>
<reference evidence="8 9" key="1">
    <citation type="journal article" date="2013" name="Curr. Biol.">
        <title>Shared signatures of parasitism and phylogenomics unite Cryptomycota and microsporidia.</title>
        <authorList>
            <person name="James T.Y."/>
            <person name="Pelin A."/>
            <person name="Bonen L."/>
            <person name="Ahrendt S."/>
            <person name="Sain D."/>
            <person name="Corradi N."/>
            <person name="Stajich J.E."/>
        </authorList>
    </citation>
    <scope>NUCLEOTIDE SEQUENCE [LARGE SCALE GENOMIC DNA]</scope>
    <source>
        <strain evidence="8 9">CSF55</strain>
    </source>
</reference>
<keyword evidence="4 5" id="KW-0539">Nucleus</keyword>
<feature type="coiled-coil region" evidence="6">
    <location>
        <begin position="61"/>
        <end position="95"/>
    </location>
</feature>
<organism evidence="8 9">
    <name type="scientific">Rozella allomycis (strain CSF55)</name>
    <dbReference type="NCBI Taxonomy" id="988480"/>
    <lineage>
        <taxon>Eukaryota</taxon>
        <taxon>Fungi</taxon>
        <taxon>Fungi incertae sedis</taxon>
        <taxon>Cryptomycota</taxon>
        <taxon>Cryptomycota incertae sedis</taxon>
        <taxon>Rozella</taxon>
    </lineage>
</organism>
<evidence type="ECO:0000256" key="2">
    <source>
        <dbReference type="ARBA" id="ARBA00023015"/>
    </source>
</evidence>
<evidence type="ECO:0000313" key="9">
    <source>
        <dbReference type="Proteomes" id="UP000030755"/>
    </source>
</evidence>
<keyword evidence="3" id="KW-0804">Transcription</keyword>
<name>A0A075AP53_ROZAC</name>
<dbReference type="Proteomes" id="UP000030755">
    <property type="component" value="Unassembled WGS sequence"/>
</dbReference>
<dbReference type="GO" id="GO:0006355">
    <property type="term" value="P:regulation of DNA-templated transcription"/>
    <property type="evidence" value="ECO:0007669"/>
    <property type="project" value="InterPro"/>
</dbReference>
<evidence type="ECO:0000256" key="5">
    <source>
        <dbReference type="PROSITE-ProRule" id="PRU00376"/>
    </source>
</evidence>
<dbReference type="EMBL" id="KE561209">
    <property type="protein sequence ID" value="EPZ31739.1"/>
    <property type="molecule type" value="Genomic_DNA"/>
</dbReference>
<evidence type="ECO:0000259" key="7">
    <source>
        <dbReference type="PROSITE" id="PS51037"/>
    </source>
</evidence>
<evidence type="ECO:0000256" key="4">
    <source>
        <dbReference type="ARBA" id="ARBA00023242"/>
    </source>
</evidence>
<feature type="domain" description="YEATS" evidence="7">
    <location>
        <begin position="1"/>
        <end position="99"/>
    </location>
</feature>
<dbReference type="InterPro" id="IPR038704">
    <property type="entry name" value="YEAST_sf"/>
</dbReference>
<proteinExistence type="predicted"/>
<accession>A0A075AP53</accession>
<dbReference type="PANTHER" id="PTHR47573:SF1">
    <property type="entry name" value="PROTEIN AF-9 HOMOLOG"/>
    <property type="match status" value="1"/>
</dbReference>
<dbReference type="PROSITE" id="PS51037">
    <property type="entry name" value="YEATS"/>
    <property type="match status" value="1"/>
</dbReference>
<dbReference type="InterPro" id="IPR005033">
    <property type="entry name" value="YEATS"/>
</dbReference>
<dbReference type="GO" id="GO:0005634">
    <property type="term" value="C:nucleus"/>
    <property type="evidence" value="ECO:0007669"/>
    <property type="project" value="UniProtKB-SubCell"/>
</dbReference>
<evidence type="ECO:0000256" key="1">
    <source>
        <dbReference type="ARBA" id="ARBA00022408"/>
    </source>
</evidence>
<dbReference type="Pfam" id="PF03366">
    <property type="entry name" value="YEATS"/>
    <property type="match status" value="1"/>
</dbReference>
<dbReference type="OrthoDB" id="16041at2759"/>
<dbReference type="InterPro" id="IPR055129">
    <property type="entry name" value="YEATS_dom"/>
</dbReference>
<keyword evidence="6" id="KW-0175">Coiled coil</keyword>
<dbReference type="AlphaFoldDB" id="A0A075AP53"/>
<dbReference type="STRING" id="988480.A0A075AP53"/>
<evidence type="ECO:0000313" key="8">
    <source>
        <dbReference type="EMBL" id="EPZ31739.1"/>
    </source>
</evidence>
<keyword evidence="2" id="KW-0805">Transcription regulation</keyword>
<dbReference type="HOGENOM" id="CLU_2321679_0_0_1"/>
<protein>
    <recommendedName>
        <fullName evidence="1">Protein AF-9 homolog</fullName>
    </recommendedName>
</protein>
<dbReference type="GO" id="GO:0000785">
    <property type="term" value="C:chromatin"/>
    <property type="evidence" value="ECO:0007669"/>
    <property type="project" value="UniProtKB-ARBA"/>
</dbReference>
<dbReference type="Gene3D" id="2.60.40.1970">
    <property type="entry name" value="YEATS domain"/>
    <property type="match status" value="1"/>
</dbReference>
<dbReference type="PANTHER" id="PTHR47573">
    <property type="entry name" value="PROTEIN AF-9 HOMOLOG"/>
    <property type="match status" value="1"/>
</dbReference>
<comment type="subcellular location">
    <subcellularLocation>
        <location evidence="5">Nucleus</location>
    </subcellularLocation>
</comment>
<evidence type="ECO:0000256" key="6">
    <source>
        <dbReference type="SAM" id="Coils"/>
    </source>
</evidence>
<keyword evidence="9" id="KW-1185">Reference proteome</keyword>
<evidence type="ECO:0000256" key="3">
    <source>
        <dbReference type="ARBA" id="ARBA00023163"/>
    </source>
</evidence>